<dbReference type="InterPro" id="IPR002347">
    <property type="entry name" value="SDR_fam"/>
</dbReference>
<dbReference type="SUPFAM" id="SSF51735">
    <property type="entry name" value="NAD(P)-binding Rossmann-fold domains"/>
    <property type="match status" value="1"/>
</dbReference>
<reference evidence="4" key="2">
    <citation type="journal article" date="2023" name="IMA Fungus">
        <title>Comparative genomic study of the Penicillium genus elucidates a diverse pangenome and 15 lateral gene transfer events.</title>
        <authorList>
            <person name="Petersen C."/>
            <person name="Sorensen T."/>
            <person name="Nielsen M.R."/>
            <person name="Sondergaard T.E."/>
            <person name="Sorensen J.L."/>
            <person name="Fitzpatrick D.A."/>
            <person name="Frisvad J.C."/>
            <person name="Nielsen K.L."/>
        </authorList>
    </citation>
    <scope>NUCLEOTIDE SEQUENCE</scope>
    <source>
        <strain evidence="4">IBT 22155</strain>
    </source>
</reference>
<comment type="similarity">
    <text evidence="1">Belongs to the short-chain dehydrogenases/reductases (SDR) family.</text>
</comment>
<dbReference type="GO" id="GO:0016491">
    <property type="term" value="F:oxidoreductase activity"/>
    <property type="evidence" value="ECO:0007669"/>
    <property type="project" value="UniProtKB-KW"/>
</dbReference>
<dbReference type="PANTHER" id="PTHR24320">
    <property type="entry name" value="RETINOL DEHYDROGENASE"/>
    <property type="match status" value="1"/>
</dbReference>
<keyword evidence="3" id="KW-0560">Oxidoreductase</keyword>
<keyword evidence="5" id="KW-1185">Reference proteome</keyword>
<dbReference type="Pfam" id="PF00106">
    <property type="entry name" value="adh_short"/>
    <property type="match status" value="1"/>
</dbReference>
<evidence type="ECO:0000256" key="3">
    <source>
        <dbReference type="ARBA" id="ARBA00023002"/>
    </source>
</evidence>
<proteinExistence type="inferred from homology"/>
<dbReference type="OrthoDB" id="542013at2759"/>
<organism evidence="4 5">
    <name type="scientific">Penicillium bovifimosum</name>
    <dbReference type="NCBI Taxonomy" id="126998"/>
    <lineage>
        <taxon>Eukaryota</taxon>
        <taxon>Fungi</taxon>
        <taxon>Dikarya</taxon>
        <taxon>Ascomycota</taxon>
        <taxon>Pezizomycotina</taxon>
        <taxon>Eurotiomycetes</taxon>
        <taxon>Eurotiomycetidae</taxon>
        <taxon>Eurotiales</taxon>
        <taxon>Aspergillaceae</taxon>
        <taxon>Penicillium</taxon>
    </lineage>
</organism>
<accession>A0A9W9L0C3</accession>
<dbReference type="EMBL" id="JAPQKL010000005">
    <property type="protein sequence ID" value="KAJ5129620.1"/>
    <property type="molecule type" value="Genomic_DNA"/>
</dbReference>
<dbReference type="Proteomes" id="UP001149079">
    <property type="component" value="Unassembled WGS sequence"/>
</dbReference>
<gene>
    <name evidence="4" type="ORF">N7515_005659</name>
</gene>
<sequence>MSGSILITGGTAGLGFHCAVALARQYPKHQITVASRNDTQDTAGTINRITGQKNVQYLRLDLSSLSQVRLFVKTWTEANKPPITHLLLNAGLQFPREVSYTDDGYEKTFAVNHLGHALLFSLLIPRLAKTARIIVTASGTHDPAQKTGMPDAKYTSAEELARPTGQALSNEGRQRYTTSKLLNILWTYALERRLANLRSDPNQARNWTVAAFDPGLVPGTGLARDAGGLVKFMWLRVLPRVIPLLSVLVSPNIHSAEESGQSLAWLAGDAQVTAKSGLYYEGRKEINSSTESYEEKKQEDLWEWTLKHVAEGPEEVAVFELKSLA</sequence>
<dbReference type="PANTHER" id="PTHR24320:SF152">
    <property type="entry name" value="SHORT-CHAIN DEHYDROGENASE_REDUCTASE FAMILY PROTEIN"/>
    <property type="match status" value="1"/>
</dbReference>
<dbReference type="InterPro" id="IPR036291">
    <property type="entry name" value="NAD(P)-bd_dom_sf"/>
</dbReference>
<evidence type="ECO:0000256" key="1">
    <source>
        <dbReference type="ARBA" id="ARBA00006484"/>
    </source>
</evidence>
<name>A0A9W9L0C3_9EURO</name>
<reference evidence="4" key="1">
    <citation type="submission" date="2022-11" db="EMBL/GenBank/DDBJ databases">
        <authorList>
            <person name="Petersen C."/>
        </authorList>
    </citation>
    <scope>NUCLEOTIDE SEQUENCE</scope>
    <source>
        <strain evidence="4">IBT 22155</strain>
    </source>
</reference>
<comment type="caution">
    <text evidence="4">The sequence shown here is derived from an EMBL/GenBank/DDBJ whole genome shotgun (WGS) entry which is preliminary data.</text>
</comment>
<evidence type="ECO:0000313" key="4">
    <source>
        <dbReference type="EMBL" id="KAJ5129620.1"/>
    </source>
</evidence>
<keyword evidence="2" id="KW-0521">NADP</keyword>
<protein>
    <submittedName>
        <fullName evidence="4">Uncharacterized protein</fullName>
    </submittedName>
</protein>
<dbReference type="RefSeq" id="XP_056519999.1">
    <property type="nucleotide sequence ID" value="XM_056666403.1"/>
</dbReference>
<dbReference type="GeneID" id="81405573"/>
<dbReference type="Gene3D" id="3.40.50.720">
    <property type="entry name" value="NAD(P)-binding Rossmann-like Domain"/>
    <property type="match status" value="1"/>
</dbReference>
<evidence type="ECO:0000256" key="2">
    <source>
        <dbReference type="ARBA" id="ARBA00022857"/>
    </source>
</evidence>
<evidence type="ECO:0000313" key="5">
    <source>
        <dbReference type="Proteomes" id="UP001149079"/>
    </source>
</evidence>
<dbReference type="AlphaFoldDB" id="A0A9W9L0C3"/>